<evidence type="ECO:0000313" key="3">
    <source>
        <dbReference type="Proteomes" id="UP000033754"/>
    </source>
</evidence>
<sequence>MFFQNLFVCSKARDVFILSSFIIISYCLLITVAYPCYEGGFFT</sequence>
<dbReference type="EMBL" id="LANT01000008">
    <property type="protein sequence ID" value="KJV63220.1"/>
    <property type="molecule type" value="Genomic_DNA"/>
</dbReference>
<keyword evidence="1" id="KW-1133">Transmembrane helix</keyword>
<proteinExistence type="predicted"/>
<name>A0A0F3N578_ANAPH</name>
<evidence type="ECO:0000256" key="1">
    <source>
        <dbReference type="SAM" id="Phobius"/>
    </source>
</evidence>
<keyword evidence="1" id="KW-0472">Membrane</keyword>
<dbReference type="AlphaFoldDB" id="A0A0F3N578"/>
<organism evidence="2 3">
    <name type="scientific">Anaplasma phagocytophilum str. NCH-1</name>
    <dbReference type="NCBI Taxonomy" id="1359161"/>
    <lineage>
        <taxon>Bacteria</taxon>
        <taxon>Pseudomonadati</taxon>
        <taxon>Pseudomonadota</taxon>
        <taxon>Alphaproteobacteria</taxon>
        <taxon>Rickettsiales</taxon>
        <taxon>Anaplasmataceae</taxon>
        <taxon>Anaplasma</taxon>
        <taxon>phagocytophilum group</taxon>
    </lineage>
</organism>
<dbReference type="Proteomes" id="UP000033754">
    <property type="component" value="Unassembled WGS sequence"/>
</dbReference>
<evidence type="ECO:0000313" key="2">
    <source>
        <dbReference type="EMBL" id="KJV63220.1"/>
    </source>
</evidence>
<feature type="transmembrane region" description="Helical" evidence="1">
    <location>
        <begin position="15"/>
        <end position="37"/>
    </location>
</feature>
<comment type="caution">
    <text evidence="2">The sequence shown here is derived from an EMBL/GenBank/DDBJ whole genome shotgun (WGS) entry which is preliminary data.</text>
</comment>
<accession>A0A0F3N578</accession>
<keyword evidence="1" id="KW-0812">Transmembrane</keyword>
<dbReference type="PATRIC" id="fig|1359161.3.peg.1139"/>
<reference evidence="2 3" key="1">
    <citation type="submission" date="2015-01" db="EMBL/GenBank/DDBJ databases">
        <title>Genome Sequencing of Rickettsiales.</title>
        <authorList>
            <person name="Daugherty S.C."/>
            <person name="Su Q."/>
            <person name="Abolude K."/>
            <person name="Beier-Sexton M."/>
            <person name="Carlyon J.A."/>
            <person name="Carter R."/>
            <person name="Day N.P."/>
            <person name="Dumler S.J."/>
            <person name="Dyachenko V."/>
            <person name="Godinez A."/>
            <person name="Kurtti T.J."/>
            <person name="Lichay M."/>
            <person name="Mullins K.E."/>
            <person name="Ott S."/>
            <person name="Pappas-Brown V."/>
            <person name="Paris D.H."/>
            <person name="Patel P."/>
            <person name="Richards A.L."/>
            <person name="Sadzewicz L."/>
            <person name="Sears K."/>
            <person name="Seidman D."/>
            <person name="Sengamalay N."/>
            <person name="Stenos J."/>
            <person name="Tallon L.J."/>
            <person name="Vincent G."/>
            <person name="Fraser C.M."/>
            <person name="Munderloh U."/>
            <person name="Dunning-Hotopp J.C."/>
        </authorList>
    </citation>
    <scope>NUCLEOTIDE SEQUENCE [LARGE SCALE GENOMIC DNA]</scope>
    <source>
        <strain evidence="2 3">NCH-1</strain>
    </source>
</reference>
<gene>
    <name evidence="2" type="ORF">EPHNCH_1016</name>
</gene>
<protein>
    <submittedName>
        <fullName evidence="2">Putative membrane protein</fullName>
    </submittedName>
</protein>